<feature type="coiled-coil region" evidence="7">
    <location>
        <begin position="766"/>
        <end position="947"/>
    </location>
</feature>
<comment type="similarity">
    <text evidence="7">Belongs to the SMC family.</text>
</comment>
<dbReference type="PANTHER" id="PTHR43977">
    <property type="entry name" value="STRUCTURAL MAINTENANCE OF CHROMOSOMES PROTEIN 3"/>
    <property type="match status" value="1"/>
</dbReference>
<feature type="coiled-coil region" evidence="7">
    <location>
        <begin position="167"/>
        <end position="201"/>
    </location>
</feature>
<dbReference type="STRING" id="1469647.BC351_00095"/>
<dbReference type="EMBL" id="MBTG01000001">
    <property type="protein sequence ID" value="OPH61679.1"/>
    <property type="molecule type" value="Genomic_DNA"/>
</dbReference>
<evidence type="ECO:0000259" key="9">
    <source>
        <dbReference type="SMART" id="SM00968"/>
    </source>
</evidence>
<feature type="coiled-coil region" evidence="7">
    <location>
        <begin position="379"/>
        <end position="497"/>
    </location>
</feature>
<accession>A0A1V4HRW2</accession>
<dbReference type="InterPro" id="IPR036277">
    <property type="entry name" value="SMC_hinge_sf"/>
</dbReference>
<dbReference type="Gene3D" id="3.30.70.1620">
    <property type="match status" value="1"/>
</dbReference>
<keyword evidence="5 7" id="KW-0175">Coiled coil</keyword>
<dbReference type="Gene3D" id="3.40.50.300">
    <property type="entry name" value="P-loop containing nucleotide triphosphate hydrolases"/>
    <property type="match status" value="2"/>
</dbReference>
<dbReference type="Gene3D" id="1.20.1060.20">
    <property type="match status" value="1"/>
</dbReference>
<comment type="caution">
    <text evidence="10">The sequence shown here is derived from an EMBL/GenBank/DDBJ whole genome shotgun (WGS) entry which is preliminary data.</text>
</comment>
<comment type="subunit">
    <text evidence="7">Homodimer.</text>
</comment>
<dbReference type="GO" id="GO:0016887">
    <property type="term" value="F:ATP hydrolysis activity"/>
    <property type="evidence" value="ECO:0007669"/>
    <property type="project" value="InterPro"/>
</dbReference>
<dbReference type="InterPro" id="IPR011890">
    <property type="entry name" value="SMC_prok"/>
</dbReference>
<reference evidence="11" key="1">
    <citation type="submission" date="2016-07" db="EMBL/GenBank/DDBJ databases">
        <authorList>
            <person name="Florea S."/>
            <person name="Webb J.S."/>
            <person name="Jaromczyk J."/>
            <person name="Schardl C.L."/>
        </authorList>
    </citation>
    <scope>NUCLEOTIDE SEQUENCE [LARGE SCALE GENOMIC DNA]</scope>
    <source>
        <strain evidence="11">CY1</strain>
    </source>
</reference>
<evidence type="ECO:0000313" key="10">
    <source>
        <dbReference type="EMBL" id="OPH61679.1"/>
    </source>
</evidence>
<gene>
    <name evidence="7" type="primary">smc</name>
    <name evidence="10" type="ORF">BC351_00095</name>
</gene>
<keyword evidence="3 7" id="KW-0547">Nucleotide-binding</keyword>
<dbReference type="Pfam" id="PF02463">
    <property type="entry name" value="SMC_N"/>
    <property type="match status" value="1"/>
</dbReference>
<dbReference type="GO" id="GO:0007062">
    <property type="term" value="P:sister chromatid cohesion"/>
    <property type="evidence" value="ECO:0007669"/>
    <property type="project" value="InterPro"/>
</dbReference>
<evidence type="ECO:0000256" key="8">
    <source>
        <dbReference type="SAM" id="MobiDB-lite"/>
    </source>
</evidence>
<evidence type="ECO:0000256" key="6">
    <source>
        <dbReference type="ARBA" id="ARBA00023125"/>
    </source>
</evidence>
<dbReference type="GO" id="GO:0005694">
    <property type="term" value="C:chromosome"/>
    <property type="evidence" value="ECO:0007669"/>
    <property type="project" value="InterPro"/>
</dbReference>
<comment type="domain">
    <text evidence="7">Contains large globular domains required for ATP hydrolysis at each terminus and a third globular domain forming a flexible hinge near the middle of the molecule. These domains are separated by coiled-coil structures.</text>
</comment>
<dbReference type="Proteomes" id="UP000190626">
    <property type="component" value="Unassembled WGS sequence"/>
</dbReference>
<evidence type="ECO:0000256" key="3">
    <source>
        <dbReference type="ARBA" id="ARBA00022741"/>
    </source>
</evidence>
<protein>
    <recommendedName>
        <fullName evidence="7">Chromosome partition protein Smc</fullName>
    </recommendedName>
</protein>
<dbReference type="NCBIfam" id="TIGR02168">
    <property type="entry name" value="SMC_prok_B"/>
    <property type="match status" value="1"/>
</dbReference>
<feature type="region of interest" description="Disordered" evidence="8">
    <location>
        <begin position="740"/>
        <end position="759"/>
    </location>
</feature>
<dbReference type="HAMAP" id="MF_01894">
    <property type="entry name" value="Smc_prok"/>
    <property type="match status" value="1"/>
</dbReference>
<dbReference type="OrthoDB" id="9808768at2"/>
<evidence type="ECO:0000256" key="1">
    <source>
        <dbReference type="ARBA" id="ARBA00004496"/>
    </source>
</evidence>
<dbReference type="InterPro" id="IPR003395">
    <property type="entry name" value="RecF/RecN/SMC_N"/>
</dbReference>
<feature type="binding site" evidence="7">
    <location>
        <begin position="32"/>
        <end position="39"/>
    </location>
    <ligand>
        <name>ATP</name>
        <dbReference type="ChEBI" id="CHEBI:30616"/>
    </ligand>
</feature>
<dbReference type="InterPro" id="IPR027417">
    <property type="entry name" value="P-loop_NTPase"/>
</dbReference>
<sequence length="1191" mass="135833">MFLKRIELSGFKSFADRTELEFVRGITAVVGPNGSGKSNISDGIRWVLGEQSAKSLRGGKMEDVIFAGSDSRRAVNYGEVSLTLDNTSQSLPLDFNEVTVTRRVHRSGESEYLINKQPCRLKDITELFMDTGIGKEAYSIIGQGRIEEILSTKSEDRRGIFEEASGIVKYKSRKREAEKKLSDTEQNLLRIHDLVSELEDQIEPLREQSEKAIRYKELRDTLKSSEIAMYVHQIDQIYLAWNEASQKLENLTKEQTELSTVVNQHDAHLEKHRWETRRLEEELEKLQENLLQLSEDFEKCEGHGEVLKERKKNYIGNQQQLSSTLAMQEQRKIDKETELSEHREKIIQIGAQLFEFQAKLTAEEQRLQGVSGGISSSPEDQLKGELLETLNRMAQARNEIRYAEQQTESIGRRLERLDEERHKWAEQREKITQRKQELMAKLEETVNEIEEVRQQYVQLTQSLKNKQALLDEAQGMVRKWEQKLDALTSRRDTMKEMANDYDGFMQGVKEVLKAKSRKDLRGIRGAIAELVKVPADVEIAIETALGGALQNIVVETEADGREAIAFLKRRQMGRATFLPMNVIRGRSISDNELSSLKAAKGFIGLAVDLVSFDATYHNIFSSLLGNVVVAQSLEDANHIAAKAQYRYRVVTLEGDVVNPGGSMTGGSLQKKSTNLLGRQRQIEELDQEIKSSEQQLSGLRNQSSVMKREITDDMMTIEQLRQLGEQKRITEQQVRAELNPLESESRTVEEQLSLDTQDRSLLQQEKADFGRKKTESEANLAELQQEEASLQHAIREAESSRKANESEKEELQSQLTDLKVKVASISQEKQSLQDQQRRLQQDLGEADREMDTNRGLLAQLEQDMALLEQETVLQIELLNDLKLKKQQCTESIEFKRAERTDWLFKLEQGENETRAQRQQLKQVEESLHQTEVRVTRLDVELENLLKKLAEEYELSYELAKERYPIPEDIQGTQTKVRELKREIASLGVVNLGAIEEYARISERFDFLSSQKDDLIEAKTTLYQVIREMDIEMSKRFKTTFDAIRSHFGVVFAKLFGGGRADLILSEPENMLDTGIEIVAQPPGKKLQNLQLLSGGERALTAIALLFSIICVKPVPFCVLDEVEAALDEANVSRFAEYLREFSEMTQFIVVTHRKGTMEEADVLYGVTMQEGGVSKLVSVRLEDEEAVVSVS</sequence>
<feature type="domain" description="SMC hinge" evidence="9">
    <location>
        <begin position="521"/>
        <end position="640"/>
    </location>
</feature>
<dbReference type="GO" id="GO:0030261">
    <property type="term" value="P:chromosome condensation"/>
    <property type="evidence" value="ECO:0007669"/>
    <property type="project" value="InterPro"/>
</dbReference>
<dbReference type="FunFam" id="3.40.50.300:FF:000901">
    <property type="entry name" value="Chromosome partition protein Smc"/>
    <property type="match status" value="1"/>
</dbReference>
<dbReference type="SUPFAM" id="SSF52540">
    <property type="entry name" value="P-loop containing nucleoside triphosphate hydrolases"/>
    <property type="match status" value="1"/>
</dbReference>
<dbReference type="InterPro" id="IPR024704">
    <property type="entry name" value="SMC"/>
</dbReference>
<keyword evidence="11" id="KW-1185">Reference proteome</keyword>
<evidence type="ECO:0000256" key="7">
    <source>
        <dbReference type="HAMAP-Rule" id="MF_01894"/>
    </source>
</evidence>
<comment type="function">
    <text evidence="7">Required for chromosome condensation and partitioning.</text>
</comment>
<evidence type="ECO:0000313" key="11">
    <source>
        <dbReference type="Proteomes" id="UP000190626"/>
    </source>
</evidence>
<dbReference type="SUPFAM" id="SSF75553">
    <property type="entry name" value="Smc hinge domain"/>
    <property type="match status" value="1"/>
</dbReference>
<dbReference type="FunFam" id="3.40.50.300:FF:000984">
    <property type="entry name" value="Chromosome partition protein Smc"/>
    <property type="match status" value="1"/>
</dbReference>
<dbReference type="GO" id="GO:0005524">
    <property type="term" value="F:ATP binding"/>
    <property type="evidence" value="ECO:0007669"/>
    <property type="project" value="UniProtKB-UniRule"/>
</dbReference>
<keyword evidence="2 7" id="KW-0963">Cytoplasm</keyword>
<comment type="subcellular location">
    <subcellularLocation>
        <location evidence="1 7">Cytoplasm</location>
    </subcellularLocation>
</comment>
<dbReference type="SMART" id="SM00968">
    <property type="entry name" value="SMC_hinge"/>
    <property type="match status" value="1"/>
</dbReference>
<dbReference type="AlphaFoldDB" id="A0A1V4HRW2"/>
<keyword evidence="6 7" id="KW-0238">DNA-binding</keyword>
<proteinExistence type="inferred from homology"/>
<dbReference type="GO" id="GO:0003677">
    <property type="term" value="F:DNA binding"/>
    <property type="evidence" value="ECO:0007669"/>
    <property type="project" value="UniProtKB-UniRule"/>
</dbReference>
<name>A0A1V4HRW2_9BACL</name>
<dbReference type="RefSeq" id="WP_079408674.1">
    <property type="nucleotide sequence ID" value="NZ_MBTG01000001.1"/>
</dbReference>
<dbReference type="PIRSF" id="PIRSF005719">
    <property type="entry name" value="SMC"/>
    <property type="match status" value="1"/>
</dbReference>
<dbReference type="CDD" id="cd03278">
    <property type="entry name" value="ABC_SMC_barmotin"/>
    <property type="match status" value="2"/>
</dbReference>
<evidence type="ECO:0000256" key="2">
    <source>
        <dbReference type="ARBA" id="ARBA00022490"/>
    </source>
</evidence>
<dbReference type="GO" id="GO:0006260">
    <property type="term" value="P:DNA replication"/>
    <property type="evidence" value="ECO:0007669"/>
    <property type="project" value="UniProtKB-UniRule"/>
</dbReference>
<dbReference type="GO" id="GO:0007059">
    <property type="term" value="P:chromosome segregation"/>
    <property type="evidence" value="ECO:0007669"/>
    <property type="project" value="UniProtKB-UniRule"/>
</dbReference>
<feature type="coiled-coil region" evidence="7">
    <location>
        <begin position="269"/>
        <end position="345"/>
    </location>
</feature>
<dbReference type="GO" id="GO:0005737">
    <property type="term" value="C:cytoplasm"/>
    <property type="evidence" value="ECO:0007669"/>
    <property type="project" value="UniProtKB-SubCell"/>
</dbReference>
<dbReference type="InterPro" id="IPR010935">
    <property type="entry name" value="SMC_hinge"/>
</dbReference>
<evidence type="ECO:0000256" key="4">
    <source>
        <dbReference type="ARBA" id="ARBA00022840"/>
    </source>
</evidence>
<keyword evidence="4 7" id="KW-0067">ATP-binding</keyword>
<dbReference type="Pfam" id="PF06470">
    <property type="entry name" value="SMC_hinge"/>
    <property type="match status" value="1"/>
</dbReference>
<feature type="coiled-coil region" evidence="7">
    <location>
        <begin position="675"/>
        <end position="709"/>
    </location>
</feature>
<organism evidence="10 11">
    <name type="scientific">Paenibacillus ferrarius</name>
    <dbReference type="NCBI Taxonomy" id="1469647"/>
    <lineage>
        <taxon>Bacteria</taxon>
        <taxon>Bacillati</taxon>
        <taxon>Bacillota</taxon>
        <taxon>Bacilli</taxon>
        <taxon>Bacillales</taxon>
        <taxon>Paenibacillaceae</taxon>
        <taxon>Paenibacillus</taxon>
    </lineage>
</organism>
<evidence type="ECO:0000256" key="5">
    <source>
        <dbReference type="ARBA" id="ARBA00023054"/>
    </source>
</evidence>